<keyword evidence="4" id="KW-0808">Transferase</keyword>
<keyword evidence="14" id="KW-0175">Coiled coil</keyword>
<dbReference type="EMBL" id="CAJNIZ010045235">
    <property type="protein sequence ID" value="CAE7714387.1"/>
    <property type="molecule type" value="Genomic_DNA"/>
</dbReference>
<feature type="region of interest" description="Disordered" evidence="15">
    <location>
        <begin position="310"/>
        <end position="408"/>
    </location>
</feature>
<organism evidence="17 18">
    <name type="scientific">Symbiodinium pilosum</name>
    <name type="common">Dinoflagellate</name>
    <dbReference type="NCBI Taxonomy" id="2952"/>
    <lineage>
        <taxon>Eukaryota</taxon>
        <taxon>Sar</taxon>
        <taxon>Alveolata</taxon>
        <taxon>Dinophyceae</taxon>
        <taxon>Suessiales</taxon>
        <taxon>Symbiodiniaceae</taxon>
        <taxon>Symbiodinium</taxon>
    </lineage>
</organism>
<evidence type="ECO:0000256" key="5">
    <source>
        <dbReference type="ARBA" id="ARBA00022723"/>
    </source>
</evidence>
<comment type="caution">
    <text evidence="17">The sequence shown here is derived from an EMBL/GenBank/DDBJ whole genome shotgun (WGS) entry which is preliminary data.</text>
</comment>
<evidence type="ECO:0000256" key="2">
    <source>
        <dbReference type="ARBA" id="ARBA00004906"/>
    </source>
</evidence>
<evidence type="ECO:0000256" key="7">
    <source>
        <dbReference type="ARBA" id="ARBA00022786"/>
    </source>
</evidence>
<feature type="compositionally biased region" description="Basic and acidic residues" evidence="15">
    <location>
        <begin position="324"/>
        <end position="354"/>
    </location>
</feature>
<evidence type="ECO:0000256" key="6">
    <source>
        <dbReference type="ARBA" id="ARBA00022771"/>
    </source>
</evidence>
<evidence type="ECO:0000313" key="17">
    <source>
        <dbReference type="EMBL" id="CAE7714387.1"/>
    </source>
</evidence>
<proteinExistence type="inferred from homology"/>
<dbReference type="EC" id="2.3.2.27" evidence="3"/>
<evidence type="ECO:0000313" key="18">
    <source>
        <dbReference type="Proteomes" id="UP000649617"/>
    </source>
</evidence>
<evidence type="ECO:0000256" key="1">
    <source>
        <dbReference type="ARBA" id="ARBA00000900"/>
    </source>
</evidence>
<evidence type="ECO:0000256" key="13">
    <source>
        <dbReference type="PROSITE-ProRule" id="PRU00175"/>
    </source>
</evidence>
<dbReference type="InterPro" id="IPR013083">
    <property type="entry name" value="Znf_RING/FYVE/PHD"/>
</dbReference>
<dbReference type="InterPro" id="IPR017907">
    <property type="entry name" value="Znf_RING_CS"/>
</dbReference>
<comment type="pathway">
    <text evidence="2">Protein modification; protein ubiquitination.</text>
</comment>
<evidence type="ECO:0000256" key="8">
    <source>
        <dbReference type="ARBA" id="ARBA00022833"/>
    </source>
</evidence>
<dbReference type="Gene3D" id="3.30.40.10">
    <property type="entry name" value="Zinc/RING finger domain, C3HC4 (zinc finger)"/>
    <property type="match status" value="1"/>
</dbReference>
<dbReference type="GO" id="GO:0005737">
    <property type="term" value="C:cytoplasm"/>
    <property type="evidence" value="ECO:0007669"/>
    <property type="project" value="TreeGrafter"/>
</dbReference>
<sequence length="926" mass="101873">MADLPFSLAALLGMANSSSTTQRGPSITLLTLPGRGLVGAAITPNGQEPGFPLPLGLLQSLGGQVSRPTEEDAAADALGGIMRMMMEQMAQIAMQRSMEESGPKVPPASERVRDALPRVVVTKEDLLDATNSKCSVCLEDYRPGVRATRMLCGHLFCTSCIREWLREANSCPVCRYELATDCEDFESGRRTRMSGRTVRLRAAELRMLRISELRRLMDALGVSGEGCLERADLLRHLEGAPDVEVTPEVSAAMAEKQHRYDLRDLEKLELPLLRNLMERHRVPFDLEEELSEEDERRVALCSFADSGWMRKASKTPSMPSSSRSEFKREQEPKEVAKPKDKEPEELKESAESKEASASAAMRSPTRSQTEEGRDQSAACEASEARSRPDTGAERAETEESQPNSTGRGGAVFASAFSQTLLLAGTAKAYCLDVFRQGQPAQWPAASEAPAPARGVCGYRKLQKRGVLLPGLPDLAVAGGLSTASRLLADRSSRGKNGEVLTPGELVELAEDALSRDVLATLAALEHQNADDPSLVSALAERIVVLAAAMPLEDALEALALLRSQPQKAVRRQTGAIHEIELRLVQCAQEPRGLVRVLAALSRLSRASPLPPWLLASLTSMAPELRGLSYHELVSVELGFEALGSSATLSELLRQQRGLFLQEAPLRTLLRELEASSQALPAWLLRSQLAEAALLDSFVQRLEALGDRSAGEFQDPFLCFELLHAEGRLPSGFLLSLAAWARRCLRRGSREASARITAQRLCALDDAFMARGMIGSRETLDAAIRAFVVFGPPVEKEVRDAKLKQHGIYMCYRQLFPDKHITMTCKLNAHEKERVEREEMLARAREAHKEQREKEEEFRKAINSDPPELRKAAEDIMEADYGTEIKVQGRRGLPLRLLTRRKEVAWIWAGEVQELIGGGAPDDTFTQ</sequence>
<dbReference type="SUPFAM" id="SSF57850">
    <property type="entry name" value="RING/U-box"/>
    <property type="match status" value="1"/>
</dbReference>
<keyword evidence="6 13" id="KW-0863">Zinc-finger</keyword>
<evidence type="ECO:0000259" key="16">
    <source>
        <dbReference type="PROSITE" id="PS50089"/>
    </source>
</evidence>
<dbReference type="GO" id="GO:0016567">
    <property type="term" value="P:protein ubiquitination"/>
    <property type="evidence" value="ECO:0007669"/>
    <property type="project" value="TreeGrafter"/>
</dbReference>
<dbReference type="OrthoDB" id="444205at2759"/>
<dbReference type="SMART" id="SM00184">
    <property type="entry name" value="RING"/>
    <property type="match status" value="1"/>
</dbReference>
<feature type="compositionally biased region" description="Basic and acidic residues" evidence="15">
    <location>
        <begin position="382"/>
        <end position="397"/>
    </location>
</feature>
<feature type="coiled-coil region" evidence="14">
    <location>
        <begin position="826"/>
        <end position="860"/>
    </location>
</feature>
<keyword evidence="8" id="KW-0862">Zinc</keyword>
<dbReference type="PANTHER" id="PTHR15710">
    <property type="entry name" value="E3 UBIQUITIN-PROTEIN LIGASE PRAJA"/>
    <property type="match status" value="1"/>
</dbReference>
<keyword evidence="5" id="KW-0479">Metal-binding</keyword>
<evidence type="ECO:0000256" key="3">
    <source>
        <dbReference type="ARBA" id="ARBA00012483"/>
    </source>
</evidence>
<gene>
    <name evidence="17" type="primary">RING1</name>
    <name evidence="17" type="ORF">SPIL2461_LOCUS20277</name>
</gene>
<accession>A0A812X4B1</accession>
<comment type="similarity">
    <text evidence="9">Belongs to the RNF181 family.</text>
</comment>
<comment type="catalytic activity">
    <reaction evidence="1">
        <text>S-ubiquitinyl-[E2 ubiquitin-conjugating enzyme]-L-cysteine + [acceptor protein]-L-lysine = [E2 ubiquitin-conjugating enzyme]-L-cysteine + N(6)-ubiquitinyl-[acceptor protein]-L-lysine.</text>
        <dbReference type="EC" id="2.3.2.27"/>
    </reaction>
</comment>
<evidence type="ECO:0000256" key="12">
    <source>
        <dbReference type="ARBA" id="ARBA00045940"/>
    </source>
</evidence>
<name>A0A812X4B1_SYMPI</name>
<dbReference type="GO" id="GO:0061630">
    <property type="term" value="F:ubiquitin protein ligase activity"/>
    <property type="evidence" value="ECO:0007669"/>
    <property type="project" value="UniProtKB-EC"/>
</dbReference>
<evidence type="ECO:0000256" key="15">
    <source>
        <dbReference type="SAM" id="MobiDB-lite"/>
    </source>
</evidence>
<evidence type="ECO:0000256" key="9">
    <source>
        <dbReference type="ARBA" id="ARBA00038197"/>
    </source>
</evidence>
<feature type="compositionally biased region" description="Low complexity" evidence="15">
    <location>
        <begin position="314"/>
        <end position="323"/>
    </location>
</feature>
<dbReference type="PROSITE" id="PS00518">
    <property type="entry name" value="ZF_RING_1"/>
    <property type="match status" value="1"/>
</dbReference>
<evidence type="ECO:0000256" key="4">
    <source>
        <dbReference type="ARBA" id="ARBA00022679"/>
    </source>
</evidence>
<keyword evidence="7" id="KW-0833">Ubl conjugation pathway</keyword>
<dbReference type="PROSITE" id="PS50089">
    <property type="entry name" value="ZF_RING_2"/>
    <property type="match status" value="1"/>
</dbReference>
<reference evidence="17" key="1">
    <citation type="submission" date="2021-02" db="EMBL/GenBank/DDBJ databases">
        <authorList>
            <person name="Dougan E. K."/>
            <person name="Rhodes N."/>
            <person name="Thang M."/>
            <person name="Chan C."/>
        </authorList>
    </citation>
    <scope>NUCLEOTIDE SEQUENCE</scope>
</reference>
<dbReference type="InterPro" id="IPR001841">
    <property type="entry name" value="Znf_RING"/>
</dbReference>
<evidence type="ECO:0000256" key="11">
    <source>
        <dbReference type="ARBA" id="ARBA00041674"/>
    </source>
</evidence>
<evidence type="ECO:0000256" key="14">
    <source>
        <dbReference type="SAM" id="Coils"/>
    </source>
</evidence>
<evidence type="ECO:0000256" key="10">
    <source>
        <dbReference type="ARBA" id="ARBA00039317"/>
    </source>
</evidence>
<protein>
    <recommendedName>
        <fullName evidence="10">E3 ubiquitin-protein ligase RNF181</fullName>
        <ecNumber evidence="3">2.3.2.27</ecNumber>
    </recommendedName>
    <alternativeName>
        <fullName evidence="11">RING finger protein 181</fullName>
    </alternativeName>
</protein>
<dbReference type="AlphaFoldDB" id="A0A812X4B1"/>
<comment type="function">
    <text evidence="12">E3 ubiquitin-protein ligase which accepts ubiquitin from an E2 ubiquitin-conjugating enzyme in the form of a thioester and then directly transfers the ubiquitin to targeted substrates. Catalyzes monoubiquitination of 26S proteasome subunit PSMC2/RPT1.</text>
</comment>
<dbReference type="PANTHER" id="PTHR15710:SF160">
    <property type="entry name" value="E3 UBIQUITIN-PROTEIN LIGASE RNF181"/>
    <property type="match status" value="1"/>
</dbReference>
<dbReference type="GO" id="GO:0008270">
    <property type="term" value="F:zinc ion binding"/>
    <property type="evidence" value="ECO:0007669"/>
    <property type="project" value="UniProtKB-KW"/>
</dbReference>
<dbReference type="Pfam" id="PF13639">
    <property type="entry name" value="zf-RING_2"/>
    <property type="match status" value="1"/>
</dbReference>
<feature type="domain" description="RING-type" evidence="16">
    <location>
        <begin position="134"/>
        <end position="175"/>
    </location>
</feature>
<dbReference type="Proteomes" id="UP000649617">
    <property type="component" value="Unassembled WGS sequence"/>
</dbReference>
<keyword evidence="18" id="KW-1185">Reference proteome</keyword>